<dbReference type="AlphaFoldDB" id="A0A4Y2PQF8"/>
<evidence type="ECO:0000313" key="4">
    <source>
        <dbReference type="Proteomes" id="UP000499080"/>
    </source>
</evidence>
<dbReference type="Pfam" id="PF20700">
    <property type="entry name" value="Mutator"/>
    <property type="match status" value="1"/>
</dbReference>
<evidence type="ECO:0000256" key="1">
    <source>
        <dbReference type="SAM" id="MobiDB-lite"/>
    </source>
</evidence>
<organism evidence="3 4">
    <name type="scientific">Araneus ventricosus</name>
    <name type="common">Orbweaver spider</name>
    <name type="synonym">Epeira ventricosa</name>
    <dbReference type="NCBI Taxonomy" id="182803"/>
    <lineage>
        <taxon>Eukaryota</taxon>
        <taxon>Metazoa</taxon>
        <taxon>Ecdysozoa</taxon>
        <taxon>Arthropoda</taxon>
        <taxon>Chelicerata</taxon>
        <taxon>Arachnida</taxon>
        <taxon>Araneae</taxon>
        <taxon>Araneomorphae</taxon>
        <taxon>Entelegynae</taxon>
        <taxon>Araneoidea</taxon>
        <taxon>Araneidae</taxon>
        <taxon>Araneus</taxon>
    </lineage>
</organism>
<dbReference type="InterPro" id="IPR049012">
    <property type="entry name" value="Mutator_transp_dom"/>
</dbReference>
<evidence type="ECO:0000313" key="3">
    <source>
        <dbReference type="EMBL" id="GBN54125.1"/>
    </source>
</evidence>
<feature type="domain" description="Mutator-like transposase" evidence="2">
    <location>
        <begin position="2"/>
        <end position="93"/>
    </location>
</feature>
<keyword evidence="4" id="KW-1185">Reference proteome</keyword>
<dbReference type="OrthoDB" id="6431292at2759"/>
<sequence length="105" mass="11554">MRIVFEVRKGLRIGIELKCNTCFITEIVWSENPYSDKMPINTAAVSGIMTIGGGYSNLEDILSALDIPSMTSHTFQKGHSRISATWEETAAQSSNGRETTGDRGR</sequence>
<protein>
    <recommendedName>
        <fullName evidence="2">Mutator-like transposase domain-containing protein</fullName>
    </recommendedName>
</protein>
<reference evidence="3 4" key="1">
    <citation type="journal article" date="2019" name="Sci. Rep.">
        <title>Orb-weaving spider Araneus ventricosus genome elucidates the spidroin gene catalogue.</title>
        <authorList>
            <person name="Kono N."/>
            <person name="Nakamura H."/>
            <person name="Ohtoshi R."/>
            <person name="Moran D.A.P."/>
            <person name="Shinohara A."/>
            <person name="Yoshida Y."/>
            <person name="Fujiwara M."/>
            <person name="Mori M."/>
            <person name="Tomita M."/>
            <person name="Arakawa K."/>
        </authorList>
    </citation>
    <scope>NUCLEOTIDE SEQUENCE [LARGE SCALE GENOMIC DNA]</scope>
</reference>
<comment type="caution">
    <text evidence="3">The sequence shown here is derived from an EMBL/GenBank/DDBJ whole genome shotgun (WGS) entry which is preliminary data.</text>
</comment>
<feature type="region of interest" description="Disordered" evidence="1">
    <location>
        <begin position="84"/>
        <end position="105"/>
    </location>
</feature>
<dbReference type="EMBL" id="BGPR01012022">
    <property type="protein sequence ID" value="GBN54125.1"/>
    <property type="molecule type" value="Genomic_DNA"/>
</dbReference>
<name>A0A4Y2PQF8_ARAVE</name>
<dbReference type="Proteomes" id="UP000499080">
    <property type="component" value="Unassembled WGS sequence"/>
</dbReference>
<evidence type="ECO:0000259" key="2">
    <source>
        <dbReference type="Pfam" id="PF20700"/>
    </source>
</evidence>
<gene>
    <name evidence="3" type="ORF">AVEN_66787_1</name>
</gene>
<proteinExistence type="predicted"/>
<accession>A0A4Y2PQF8</accession>